<proteinExistence type="predicted"/>
<reference evidence="2" key="1">
    <citation type="journal article" date="2016" name="Nature">
        <title>Genome evolution in the allotetraploid frog Xenopus laevis.</title>
        <authorList>
            <person name="Session A.M."/>
            <person name="Uno Y."/>
            <person name="Kwon T."/>
            <person name="Chapman J.A."/>
            <person name="Toyoda A."/>
            <person name="Takahashi S."/>
            <person name="Fukui A."/>
            <person name="Hikosaka A."/>
            <person name="Suzuki A."/>
            <person name="Kondo M."/>
            <person name="van Heeringen S.J."/>
            <person name="Quigley I."/>
            <person name="Heinz S."/>
            <person name="Ogino H."/>
            <person name="Ochi H."/>
            <person name="Hellsten U."/>
            <person name="Lyons J.B."/>
            <person name="Simakov O."/>
            <person name="Putnam N."/>
            <person name="Stites J."/>
            <person name="Kuroki Y."/>
            <person name="Tanaka T."/>
            <person name="Michiue T."/>
            <person name="Watanabe M."/>
            <person name="Bogdanovic O."/>
            <person name="Lister R."/>
            <person name="Georgiou G."/>
            <person name="Paranjpe S.S."/>
            <person name="van Kruijsbergen I."/>
            <person name="Shu S."/>
            <person name="Carlson J."/>
            <person name="Kinoshita T."/>
            <person name="Ohta Y."/>
            <person name="Mawaribuchi S."/>
            <person name="Jenkins J."/>
            <person name="Grimwood J."/>
            <person name="Schmutz J."/>
            <person name="Mitros T."/>
            <person name="Mozaffari S.V."/>
            <person name="Suzuki Y."/>
            <person name="Haramoto Y."/>
            <person name="Yamamoto T.S."/>
            <person name="Takagi C."/>
            <person name="Heald R."/>
            <person name="Miller K."/>
            <person name="Haudenschild C."/>
            <person name="Kitzman J."/>
            <person name="Nakayama T."/>
            <person name="Izutsu Y."/>
            <person name="Robert J."/>
            <person name="Fortriede J."/>
            <person name="Burns K."/>
            <person name="Lotay V."/>
            <person name="Karimi K."/>
            <person name="Yasuoka Y."/>
            <person name="Dichmann D.S."/>
            <person name="Flajnik M.F."/>
            <person name="Houston D.W."/>
            <person name="Shendure J."/>
            <person name="DuPasquier L."/>
            <person name="Vize P.D."/>
            <person name="Zorn A.M."/>
            <person name="Ito M."/>
            <person name="Marcotte E.M."/>
            <person name="Wallingford J.B."/>
            <person name="Ito Y."/>
            <person name="Asashima M."/>
            <person name="Ueno N."/>
            <person name="Matsuda Y."/>
            <person name="Veenstra G.J."/>
            <person name="Fujiyama A."/>
            <person name="Harland R.M."/>
            <person name="Taira M."/>
            <person name="Rokhsar D.S."/>
        </authorList>
    </citation>
    <scope>NUCLEOTIDE SEQUENCE [LARGE SCALE GENOMIC DNA]</scope>
    <source>
        <strain evidence="2">J</strain>
    </source>
</reference>
<protein>
    <submittedName>
        <fullName evidence="1">Uncharacterized protein</fullName>
    </submittedName>
</protein>
<evidence type="ECO:0000313" key="2">
    <source>
        <dbReference type="Proteomes" id="UP000694892"/>
    </source>
</evidence>
<sequence length="87" mass="10277">MQFTLGIFLIYKWYILKLNKGFMFYPLVCISNMTKTLLHIPTYYLEMKTNRLSVESNKLMAMAQHLSAWVYVTERPLFLIVCVGIPH</sequence>
<organism evidence="1 2">
    <name type="scientific">Xenopus laevis</name>
    <name type="common">African clawed frog</name>
    <dbReference type="NCBI Taxonomy" id="8355"/>
    <lineage>
        <taxon>Eukaryota</taxon>
        <taxon>Metazoa</taxon>
        <taxon>Chordata</taxon>
        <taxon>Craniata</taxon>
        <taxon>Vertebrata</taxon>
        <taxon>Euteleostomi</taxon>
        <taxon>Amphibia</taxon>
        <taxon>Batrachia</taxon>
        <taxon>Anura</taxon>
        <taxon>Pipoidea</taxon>
        <taxon>Pipidae</taxon>
        <taxon>Xenopodinae</taxon>
        <taxon>Xenopus</taxon>
        <taxon>Xenopus</taxon>
    </lineage>
</organism>
<evidence type="ECO:0000313" key="1">
    <source>
        <dbReference type="EMBL" id="OCU02196.1"/>
    </source>
</evidence>
<dbReference type="Proteomes" id="UP000694892">
    <property type="component" value="Chromosome 1L"/>
</dbReference>
<gene>
    <name evidence="1" type="ORF">XELAEV_18007957mg</name>
</gene>
<name>A0A974E2N9_XENLA</name>
<dbReference type="AlphaFoldDB" id="A0A974E2N9"/>
<accession>A0A974E2N9</accession>
<dbReference type="EMBL" id="CM004466">
    <property type="protein sequence ID" value="OCU02196.1"/>
    <property type="molecule type" value="Genomic_DNA"/>
</dbReference>